<proteinExistence type="predicted"/>
<gene>
    <name evidence="7" type="ORF">FG385_17860</name>
</gene>
<evidence type="ECO:0000256" key="3">
    <source>
        <dbReference type="ARBA" id="ARBA00022989"/>
    </source>
</evidence>
<dbReference type="SUPFAM" id="SSF103473">
    <property type="entry name" value="MFS general substrate transporter"/>
    <property type="match status" value="1"/>
</dbReference>
<name>A0A5C4LZK8_9PSEU</name>
<dbReference type="PANTHER" id="PTHR23523:SF2">
    <property type="entry name" value="2-NITROIMIDAZOLE TRANSPORTER"/>
    <property type="match status" value="1"/>
</dbReference>
<feature type="transmembrane region" description="Helical" evidence="5">
    <location>
        <begin position="322"/>
        <end position="341"/>
    </location>
</feature>
<dbReference type="EMBL" id="VDFW01000015">
    <property type="protein sequence ID" value="TNC24293.1"/>
    <property type="molecule type" value="Genomic_DNA"/>
</dbReference>
<dbReference type="Proteomes" id="UP000305546">
    <property type="component" value="Unassembled WGS sequence"/>
</dbReference>
<dbReference type="AlphaFoldDB" id="A0A5C4LZK8"/>
<dbReference type="Gene3D" id="1.20.1250.20">
    <property type="entry name" value="MFS general substrate transporter like domains"/>
    <property type="match status" value="1"/>
</dbReference>
<keyword evidence="8" id="KW-1185">Reference proteome</keyword>
<keyword evidence="3 5" id="KW-1133">Transmembrane helix</keyword>
<dbReference type="OrthoDB" id="5317164at2"/>
<reference evidence="7 8" key="1">
    <citation type="submission" date="2019-06" db="EMBL/GenBank/DDBJ databases">
        <title>Amycolatopsis alkalitolerans sp. nov., isolated from Gastrodia elata Blume.</title>
        <authorList>
            <person name="Narsing Rao M.P."/>
            <person name="Li W.J."/>
        </authorList>
    </citation>
    <scope>NUCLEOTIDE SEQUENCE [LARGE SCALE GENOMIC DNA]</scope>
    <source>
        <strain evidence="7 8">SYSUP0005</strain>
    </source>
</reference>
<evidence type="ECO:0000256" key="1">
    <source>
        <dbReference type="ARBA" id="ARBA00004651"/>
    </source>
</evidence>
<accession>A0A5C4LZK8</accession>
<evidence type="ECO:0000313" key="8">
    <source>
        <dbReference type="Proteomes" id="UP000305546"/>
    </source>
</evidence>
<evidence type="ECO:0000256" key="5">
    <source>
        <dbReference type="SAM" id="Phobius"/>
    </source>
</evidence>
<organism evidence="7 8">
    <name type="scientific">Amycolatopsis alkalitolerans</name>
    <dbReference type="NCBI Taxonomy" id="2547244"/>
    <lineage>
        <taxon>Bacteria</taxon>
        <taxon>Bacillati</taxon>
        <taxon>Actinomycetota</taxon>
        <taxon>Actinomycetes</taxon>
        <taxon>Pseudonocardiales</taxon>
        <taxon>Pseudonocardiaceae</taxon>
        <taxon>Amycolatopsis</taxon>
    </lineage>
</organism>
<feature type="transmembrane region" description="Helical" evidence="5">
    <location>
        <begin position="409"/>
        <end position="430"/>
    </location>
</feature>
<feature type="transmembrane region" description="Helical" evidence="5">
    <location>
        <begin position="51"/>
        <end position="73"/>
    </location>
</feature>
<dbReference type="Pfam" id="PF07690">
    <property type="entry name" value="MFS_1"/>
    <property type="match status" value="1"/>
</dbReference>
<dbReference type="PANTHER" id="PTHR23523">
    <property type="match status" value="1"/>
</dbReference>
<dbReference type="InterPro" id="IPR020846">
    <property type="entry name" value="MFS_dom"/>
</dbReference>
<feature type="transmembrane region" description="Helical" evidence="5">
    <location>
        <begin position="177"/>
        <end position="201"/>
    </location>
</feature>
<feature type="transmembrane region" description="Helical" evidence="5">
    <location>
        <begin position="290"/>
        <end position="310"/>
    </location>
</feature>
<evidence type="ECO:0000259" key="6">
    <source>
        <dbReference type="PROSITE" id="PS50850"/>
    </source>
</evidence>
<evidence type="ECO:0000256" key="4">
    <source>
        <dbReference type="ARBA" id="ARBA00023136"/>
    </source>
</evidence>
<comment type="caution">
    <text evidence="7">The sequence shown here is derived from an EMBL/GenBank/DDBJ whole genome shotgun (WGS) entry which is preliminary data.</text>
</comment>
<feature type="domain" description="Major facilitator superfamily (MFS) profile" evidence="6">
    <location>
        <begin position="253"/>
        <end position="436"/>
    </location>
</feature>
<dbReference type="PROSITE" id="PS50850">
    <property type="entry name" value="MFS"/>
    <property type="match status" value="1"/>
</dbReference>
<feature type="transmembrane region" description="Helical" evidence="5">
    <location>
        <begin position="383"/>
        <end position="403"/>
    </location>
</feature>
<comment type="subcellular location">
    <subcellularLocation>
        <location evidence="1">Cell membrane</location>
        <topology evidence="1">Multi-pass membrane protein</topology>
    </subcellularLocation>
</comment>
<evidence type="ECO:0000256" key="2">
    <source>
        <dbReference type="ARBA" id="ARBA00022692"/>
    </source>
</evidence>
<sequence>MASRSWPITWSTRPARRVVASGTTIVPSPNHPTSAIVAGVVETPVKQTPRVLIGGGVLGAAVVLAALNLRPAVTATGSVLDEMRESLGASATWASALTTAPGLCFAAAGLAAPWVAKRVGISASVAASLVLLTGGMILRVLDGPLVVLGGTLVATAGIALANVLIPVVVKESFTARIGLVTGLYTGALQAGGALGSAVTPALSGAFGGWREGLVSWAVLSGLALVVWLAVARTRPASGHGAGSPETTERSLLRNRLAWIVTIFFGLQACLAYIVMGWLPEVFIDAGLSRADAGLLVGLVSIIGLPVSLIVPPLAARQGSQSWWILALGVFGLTGVAGTMVAPSAAPVLWGILIGLGMSVFSLALTTIALRARTGGDTARLSGMAQGFGYLFAAAGPFVFGVLHDLTGGWTVPFLMLLVIVAVQMVFGFLAGRPRYV</sequence>
<dbReference type="InterPro" id="IPR036259">
    <property type="entry name" value="MFS_trans_sf"/>
</dbReference>
<evidence type="ECO:0000313" key="7">
    <source>
        <dbReference type="EMBL" id="TNC24293.1"/>
    </source>
</evidence>
<feature type="transmembrane region" description="Helical" evidence="5">
    <location>
        <begin position="119"/>
        <end position="138"/>
    </location>
</feature>
<dbReference type="InterPro" id="IPR011701">
    <property type="entry name" value="MFS"/>
</dbReference>
<feature type="transmembrane region" description="Helical" evidence="5">
    <location>
        <begin position="93"/>
        <end position="112"/>
    </location>
</feature>
<keyword evidence="2 5" id="KW-0812">Transmembrane</keyword>
<keyword evidence="4 5" id="KW-0472">Membrane</keyword>
<feature type="transmembrane region" description="Helical" evidence="5">
    <location>
        <begin position="256"/>
        <end position="278"/>
    </location>
</feature>
<dbReference type="InterPro" id="IPR052524">
    <property type="entry name" value="MFS_Cyanate_Porter"/>
</dbReference>
<dbReference type="CDD" id="cd17339">
    <property type="entry name" value="MFS_NIMT_CynX_like"/>
    <property type="match status" value="1"/>
</dbReference>
<feature type="transmembrane region" description="Helical" evidence="5">
    <location>
        <begin position="144"/>
        <end position="165"/>
    </location>
</feature>
<protein>
    <submittedName>
        <fullName evidence="7">MFS transporter</fullName>
    </submittedName>
</protein>
<feature type="transmembrane region" description="Helical" evidence="5">
    <location>
        <begin position="213"/>
        <end position="230"/>
    </location>
</feature>
<feature type="transmembrane region" description="Helical" evidence="5">
    <location>
        <begin position="347"/>
        <end position="371"/>
    </location>
</feature>
<dbReference type="GO" id="GO:0005886">
    <property type="term" value="C:plasma membrane"/>
    <property type="evidence" value="ECO:0007669"/>
    <property type="project" value="UniProtKB-SubCell"/>
</dbReference>
<dbReference type="GO" id="GO:0022857">
    <property type="term" value="F:transmembrane transporter activity"/>
    <property type="evidence" value="ECO:0007669"/>
    <property type="project" value="InterPro"/>
</dbReference>